<dbReference type="EMBL" id="CP022163">
    <property type="protein sequence ID" value="ATB33136.1"/>
    <property type="molecule type" value="Genomic_DNA"/>
</dbReference>
<name>A0A250IQC6_9BACT</name>
<evidence type="ECO:0000313" key="1">
    <source>
        <dbReference type="EMBL" id="ATB33136.1"/>
    </source>
</evidence>
<evidence type="ECO:0000313" key="2">
    <source>
        <dbReference type="Proteomes" id="UP000217289"/>
    </source>
</evidence>
<protein>
    <submittedName>
        <fullName evidence="1">Uncharacterized protein</fullName>
    </submittedName>
</protein>
<proteinExistence type="predicted"/>
<dbReference type="KEGG" id="mbd:MEBOL_006625"/>
<reference evidence="1 2" key="1">
    <citation type="submission" date="2017-06" db="EMBL/GenBank/DDBJ databases">
        <authorList>
            <person name="Kim H.J."/>
            <person name="Triplett B.A."/>
        </authorList>
    </citation>
    <scope>NUCLEOTIDE SEQUENCE [LARGE SCALE GENOMIC DNA]</scope>
    <source>
        <strain evidence="1 2">DSM 14713</strain>
    </source>
</reference>
<accession>A0A250IQC6</accession>
<dbReference type="AlphaFoldDB" id="A0A250IQC6"/>
<organism evidence="1 2">
    <name type="scientific">Melittangium boletus DSM 14713</name>
    <dbReference type="NCBI Taxonomy" id="1294270"/>
    <lineage>
        <taxon>Bacteria</taxon>
        <taxon>Pseudomonadati</taxon>
        <taxon>Myxococcota</taxon>
        <taxon>Myxococcia</taxon>
        <taxon>Myxococcales</taxon>
        <taxon>Cystobacterineae</taxon>
        <taxon>Archangiaceae</taxon>
        <taxon>Melittangium</taxon>
    </lineage>
</organism>
<dbReference type="RefSeq" id="WP_170115644.1">
    <property type="nucleotide sequence ID" value="NZ_CP022163.1"/>
</dbReference>
<keyword evidence="2" id="KW-1185">Reference proteome</keyword>
<sequence length="51" mass="5852">MLGVITLRDVLEHLGLIRREFGSRGVVWCLLAALSRRRTTFLEVALRLKES</sequence>
<gene>
    <name evidence="1" type="ORF">MEBOL_006625</name>
</gene>
<dbReference type="Proteomes" id="UP000217289">
    <property type="component" value="Chromosome"/>
</dbReference>